<comment type="caution">
    <text evidence="1">The sequence shown here is derived from an EMBL/GenBank/DDBJ whole genome shotgun (WGS) entry which is preliminary data.</text>
</comment>
<proteinExistence type="predicted"/>
<reference evidence="1" key="1">
    <citation type="journal article" date="2015" name="Nature">
        <title>Complex archaea that bridge the gap between prokaryotes and eukaryotes.</title>
        <authorList>
            <person name="Spang A."/>
            <person name="Saw J.H."/>
            <person name="Jorgensen S.L."/>
            <person name="Zaremba-Niedzwiedzka K."/>
            <person name="Martijn J."/>
            <person name="Lind A.E."/>
            <person name="van Eijk R."/>
            <person name="Schleper C."/>
            <person name="Guy L."/>
            <person name="Ettema T.J."/>
        </authorList>
    </citation>
    <scope>NUCLEOTIDE SEQUENCE</scope>
</reference>
<gene>
    <name evidence="1" type="ORF">LCGC14_0978780</name>
</gene>
<accession>A0A0F9QSQ1</accession>
<protein>
    <submittedName>
        <fullName evidence="1">Uncharacterized protein</fullName>
    </submittedName>
</protein>
<dbReference type="AlphaFoldDB" id="A0A0F9QSQ1"/>
<organism evidence="1">
    <name type="scientific">marine sediment metagenome</name>
    <dbReference type="NCBI Taxonomy" id="412755"/>
    <lineage>
        <taxon>unclassified sequences</taxon>
        <taxon>metagenomes</taxon>
        <taxon>ecological metagenomes</taxon>
    </lineage>
</organism>
<dbReference type="EMBL" id="LAZR01003643">
    <property type="protein sequence ID" value="KKN16141.1"/>
    <property type="molecule type" value="Genomic_DNA"/>
</dbReference>
<name>A0A0F9QSQ1_9ZZZZ</name>
<sequence length="43" mass="5067">MEDVEITACMMDCPYCFCYDCTDGIVKVRREVGIEMKRRLNND</sequence>
<evidence type="ECO:0000313" key="1">
    <source>
        <dbReference type="EMBL" id="KKN16141.1"/>
    </source>
</evidence>